<proteinExistence type="predicted"/>
<dbReference type="EMBL" id="JAFIQS010000004">
    <property type="protein sequence ID" value="KAG5169910.1"/>
    <property type="molecule type" value="Genomic_DNA"/>
</dbReference>
<dbReference type="OrthoDB" id="3061359at2759"/>
<feature type="compositionally biased region" description="Polar residues" evidence="1">
    <location>
        <begin position="346"/>
        <end position="362"/>
    </location>
</feature>
<feature type="compositionally biased region" description="Acidic residues" evidence="1">
    <location>
        <begin position="559"/>
        <end position="575"/>
    </location>
</feature>
<feature type="compositionally biased region" description="Polar residues" evidence="1">
    <location>
        <begin position="417"/>
        <end position="433"/>
    </location>
</feature>
<evidence type="ECO:0000313" key="2">
    <source>
        <dbReference type="EMBL" id="KAG5169910.1"/>
    </source>
</evidence>
<sequence>MNKKVIRAFNLFNLQFGSESSAHDFTQRVIYCGASQIQEALIHILKASNNAQRKWMQRFLQIELNYILMGIGQLCALGWDVQIPFIIRSLADSLAAAPAHTLPLKIKDEFLMAVASATAENSLDKRVESYVHDWWTLKDEPPTSEALNRSNMQEIIAYHERQFLKTFGISFDDALSDAPTLGPDDPSGNTSNDPIIDPVPTLKLIQPIQLVPDATKSSDCENCNKLHDLSVDLLNQLRGAKAIFASHVVSACNQVGCVGRRALALFELYEASQRLADNDGTLGSAASNADNILGPQGKWTWGRDLTIKEVSTLAAGQVSDPGRYLHTGYKESLEDGSLISRSQFQPKMTTSDNSAKSVTHTHSGIGPDDGGADCNSNANGGVDGGPAISSAGSDIASEFHSTATTQLPPYFEFGTDGESTSSQGELNNGTNDSRSMDGEDASIFESAMDFWYSPGDSDTNQDSNTVAAVDGIAISDNSTESDDDDYSGDNAFDQVAALFGGDSSSESEDVGDSAEDADGNIQRENTPRQYTVLDFLHLDAGMFDDEDDSDESYNPNNEQDSDGDLNDNSDSDSDSDSNTSDAENME</sequence>
<feature type="compositionally biased region" description="Acidic residues" evidence="1">
    <location>
        <begin position="542"/>
        <end position="551"/>
    </location>
</feature>
<name>A0A8H8CLV6_PSICU</name>
<accession>A0A8H8CLV6</accession>
<organism evidence="2">
    <name type="scientific">Psilocybe cubensis</name>
    <name type="common">Psychedelic mushroom</name>
    <name type="synonym">Stropharia cubensis</name>
    <dbReference type="NCBI Taxonomy" id="181762"/>
    <lineage>
        <taxon>Eukaryota</taxon>
        <taxon>Fungi</taxon>
        <taxon>Dikarya</taxon>
        <taxon>Basidiomycota</taxon>
        <taxon>Agaricomycotina</taxon>
        <taxon>Agaricomycetes</taxon>
        <taxon>Agaricomycetidae</taxon>
        <taxon>Agaricales</taxon>
        <taxon>Agaricineae</taxon>
        <taxon>Strophariaceae</taxon>
        <taxon>Psilocybe</taxon>
    </lineage>
</organism>
<feature type="compositionally biased region" description="Low complexity" evidence="1">
    <location>
        <begin position="576"/>
        <end position="586"/>
    </location>
</feature>
<protein>
    <submittedName>
        <fullName evidence="2">Uncharacterized protein</fullName>
    </submittedName>
</protein>
<evidence type="ECO:0000256" key="1">
    <source>
        <dbReference type="SAM" id="MobiDB-lite"/>
    </source>
</evidence>
<feature type="region of interest" description="Disordered" evidence="1">
    <location>
        <begin position="346"/>
        <end position="392"/>
    </location>
</feature>
<gene>
    <name evidence="2" type="ORF">JR316_004292</name>
</gene>
<feature type="compositionally biased region" description="Acidic residues" evidence="1">
    <location>
        <begin position="505"/>
        <end position="518"/>
    </location>
</feature>
<feature type="region of interest" description="Disordered" evidence="1">
    <location>
        <begin position="541"/>
        <end position="586"/>
    </location>
</feature>
<reference evidence="2" key="1">
    <citation type="submission" date="2021-02" db="EMBL/GenBank/DDBJ databases">
        <title>Psilocybe cubensis genome.</title>
        <authorList>
            <person name="Mckernan K.J."/>
            <person name="Crawford S."/>
            <person name="Trippe A."/>
            <person name="Kane L.T."/>
            <person name="Mclaughlin S."/>
        </authorList>
    </citation>
    <scope>NUCLEOTIDE SEQUENCE [LARGE SCALE GENOMIC DNA]</scope>
    <source>
        <strain evidence="2">MGC-MH-2018</strain>
    </source>
</reference>
<dbReference type="AlphaFoldDB" id="A0A8H8CLV6"/>
<feature type="region of interest" description="Disordered" evidence="1">
    <location>
        <begin position="407"/>
        <end position="438"/>
    </location>
</feature>
<comment type="caution">
    <text evidence="2">The sequence shown here is derived from an EMBL/GenBank/DDBJ whole genome shotgun (WGS) entry which is preliminary data.</text>
</comment>
<feature type="region of interest" description="Disordered" evidence="1">
    <location>
        <begin position="501"/>
        <end position="528"/>
    </location>
</feature>